<proteinExistence type="predicted"/>
<dbReference type="Pfam" id="PF18962">
    <property type="entry name" value="Por_Secre_tail"/>
    <property type="match status" value="1"/>
</dbReference>
<dbReference type="NCBIfam" id="NF041895">
    <property type="entry name" value="choice_anch_V"/>
    <property type="match status" value="1"/>
</dbReference>
<evidence type="ECO:0000259" key="2">
    <source>
        <dbReference type="Pfam" id="PF18962"/>
    </source>
</evidence>
<evidence type="ECO:0000313" key="4">
    <source>
        <dbReference type="Proteomes" id="UP000319619"/>
    </source>
</evidence>
<organism evidence="3 4">
    <name type="scientific">candidate division LCP-89 bacterium B3_LCP</name>
    <dbReference type="NCBI Taxonomy" id="2012998"/>
    <lineage>
        <taxon>Bacteria</taxon>
        <taxon>Pseudomonadati</taxon>
        <taxon>Bacteria division LCP-89</taxon>
    </lineage>
</organism>
<dbReference type="EMBL" id="NJBN01000005">
    <property type="protein sequence ID" value="TKJ40447.1"/>
    <property type="molecule type" value="Genomic_DNA"/>
</dbReference>
<sequence>MKKHLTITICCLSALIFTAQTSQAYSTGPPDHVAFFWVWPPPPAIPQFEMNCTECHNSYDLNTGLGDIRIEGHPLEYSMGATYQCTIIVRDALASRWGFEVTAEEGWYPWGPWTAQGSFSILDPTNTQLSDNPQPIRDYVKQTFAGTYVGMIDSAYWIFEWTAPMNLNGAYICFTGNAANNDDTEFGDYIYADSVIVYPDAYPTSADVVLTPAYTPVVIPASGGSFDFNISVEHLGTLVDTFEVWTDITLPNSAIFGPIIGPITLTVPPGWSANRDRTQAVPAGAPAGIYSYNGYVGVYPYTVWDYDFFEFTKLEDSVFVEGDEWSSGWFCAGEPFLDEITTTEEAMPKEFSLSSAFPNPFNPVTTIGFSLPEASEVKLTVYDISGRMVAELAEGWREEGTHEAVFDGTGLSSGVYIYRISAGEFNALHKMVLMK</sequence>
<protein>
    <recommendedName>
        <fullName evidence="2">Secretion system C-terminal sorting domain-containing protein</fullName>
    </recommendedName>
</protein>
<dbReference type="InterPro" id="IPR026444">
    <property type="entry name" value="Secre_tail"/>
</dbReference>
<comment type="caution">
    <text evidence="3">The sequence shown here is derived from an EMBL/GenBank/DDBJ whole genome shotgun (WGS) entry which is preliminary data.</text>
</comment>
<keyword evidence="1" id="KW-0732">Signal</keyword>
<dbReference type="AlphaFoldDB" id="A0A532V0F6"/>
<name>A0A532V0F6_UNCL8</name>
<feature type="chain" id="PRO_5022198774" description="Secretion system C-terminal sorting domain-containing protein" evidence="1">
    <location>
        <begin position="25"/>
        <end position="435"/>
    </location>
</feature>
<dbReference type="Proteomes" id="UP000319619">
    <property type="component" value="Unassembled WGS sequence"/>
</dbReference>
<evidence type="ECO:0000313" key="3">
    <source>
        <dbReference type="EMBL" id="TKJ40447.1"/>
    </source>
</evidence>
<feature type="domain" description="Secretion system C-terminal sorting" evidence="2">
    <location>
        <begin position="357"/>
        <end position="432"/>
    </location>
</feature>
<gene>
    <name evidence="3" type="ORF">CEE37_09030</name>
</gene>
<accession>A0A532V0F6</accession>
<evidence type="ECO:0000256" key="1">
    <source>
        <dbReference type="SAM" id="SignalP"/>
    </source>
</evidence>
<dbReference type="Gene3D" id="2.60.40.4070">
    <property type="match status" value="1"/>
</dbReference>
<reference evidence="3 4" key="1">
    <citation type="submission" date="2017-06" db="EMBL/GenBank/DDBJ databases">
        <title>Novel microbial phyla capable of carbon fixation and sulfur reduction in deep-sea sediments.</title>
        <authorList>
            <person name="Huang J."/>
            <person name="Baker B."/>
            <person name="Wang Y."/>
        </authorList>
    </citation>
    <scope>NUCLEOTIDE SEQUENCE [LARGE SCALE GENOMIC DNA]</scope>
    <source>
        <strain evidence="3">B3_LCP</strain>
    </source>
</reference>
<dbReference type="NCBIfam" id="TIGR04183">
    <property type="entry name" value="Por_Secre_tail"/>
    <property type="match status" value="1"/>
</dbReference>
<feature type="signal peptide" evidence="1">
    <location>
        <begin position="1"/>
        <end position="24"/>
    </location>
</feature>